<dbReference type="InterPro" id="IPR052718">
    <property type="entry name" value="NmrA-type_oxidoreductase"/>
</dbReference>
<evidence type="ECO:0000313" key="4">
    <source>
        <dbReference type="Proteomes" id="UP000251891"/>
    </source>
</evidence>
<name>A0A365HC10_9ACTN</name>
<reference evidence="3 4" key="1">
    <citation type="submission" date="2018-06" db="EMBL/GenBank/DDBJ databases">
        <title>Actinomadura craniellae sp. nov. isolated from marine sponge Craniella sp.</title>
        <authorList>
            <person name="Li L."/>
            <person name="Xu Q.H."/>
            <person name="Lin H.W."/>
            <person name="Lu Y.H."/>
        </authorList>
    </citation>
    <scope>NUCLEOTIDE SEQUENCE [LARGE SCALE GENOMIC DNA]</scope>
    <source>
        <strain evidence="3 4">LHW63021</strain>
    </source>
</reference>
<dbReference type="InterPro" id="IPR036291">
    <property type="entry name" value="NAD(P)-bd_dom_sf"/>
</dbReference>
<dbReference type="PANTHER" id="PTHR47129:SF1">
    <property type="entry name" value="NMRA-LIKE DOMAIN-CONTAINING PROTEIN"/>
    <property type="match status" value="1"/>
</dbReference>
<dbReference type="AlphaFoldDB" id="A0A365HC10"/>
<feature type="region of interest" description="Disordered" evidence="1">
    <location>
        <begin position="19"/>
        <end position="38"/>
    </location>
</feature>
<dbReference type="Gene3D" id="3.90.25.10">
    <property type="entry name" value="UDP-galactose 4-epimerase, domain 1"/>
    <property type="match status" value="1"/>
</dbReference>
<gene>
    <name evidence="3" type="ORF">DPM19_04110</name>
</gene>
<evidence type="ECO:0000313" key="3">
    <source>
        <dbReference type="EMBL" id="RAY16552.1"/>
    </source>
</evidence>
<dbReference type="EMBL" id="QLYX01000002">
    <property type="protein sequence ID" value="RAY16552.1"/>
    <property type="molecule type" value="Genomic_DNA"/>
</dbReference>
<organism evidence="3 4">
    <name type="scientific">Actinomadura craniellae</name>
    <dbReference type="NCBI Taxonomy" id="2231787"/>
    <lineage>
        <taxon>Bacteria</taxon>
        <taxon>Bacillati</taxon>
        <taxon>Actinomycetota</taxon>
        <taxon>Actinomycetes</taxon>
        <taxon>Streptosporangiales</taxon>
        <taxon>Thermomonosporaceae</taxon>
        <taxon>Actinomadura</taxon>
    </lineage>
</organism>
<dbReference type="PANTHER" id="PTHR47129">
    <property type="entry name" value="QUINONE OXIDOREDUCTASE 2"/>
    <property type="match status" value="1"/>
</dbReference>
<keyword evidence="4" id="KW-1185">Reference proteome</keyword>
<evidence type="ECO:0000259" key="2">
    <source>
        <dbReference type="Pfam" id="PF13460"/>
    </source>
</evidence>
<protein>
    <submittedName>
        <fullName evidence="3">NmrA family transcriptional regulator</fullName>
    </submittedName>
</protein>
<dbReference type="Pfam" id="PF13460">
    <property type="entry name" value="NAD_binding_10"/>
    <property type="match status" value="1"/>
</dbReference>
<dbReference type="OrthoDB" id="5510591at2"/>
<sequence length="239" mass="25605">MTAASGALGGLVLQELQNLPAGPVRPTARRPRRPEEVRADYDDPASMREAFAGADRLLLISSPELDPARRLRQHLDALEAARRAGVKSVVYTSFLGADTDPTGLTEAHHATEQALIGGDLPYTVLRNPFYSEAFLPPAAARGVTSGTGGRGLNTAFRADLARAAATVLTEDGHLGRAYDLTGPLWTFPGLAAALGLPYREQEPPGALGWLHAQVRSGRYERQTGDLERLLGRPPTPITR</sequence>
<dbReference type="Gene3D" id="3.40.50.720">
    <property type="entry name" value="NAD(P)-binding Rossmann-like Domain"/>
    <property type="match status" value="1"/>
</dbReference>
<comment type="caution">
    <text evidence="3">The sequence shown here is derived from an EMBL/GenBank/DDBJ whole genome shotgun (WGS) entry which is preliminary data.</text>
</comment>
<dbReference type="Proteomes" id="UP000251891">
    <property type="component" value="Unassembled WGS sequence"/>
</dbReference>
<evidence type="ECO:0000256" key="1">
    <source>
        <dbReference type="SAM" id="MobiDB-lite"/>
    </source>
</evidence>
<accession>A0A365HC10</accession>
<dbReference type="InterPro" id="IPR016040">
    <property type="entry name" value="NAD(P)-bd_dom"/>
</dbReference>
<feature type="domain" description="NAD(P)-binding" evidence="2">
    <location>
        <begin position="4"/>
        <end position="170"/>
    </location>
</feature>
<proteinExistence type="predicted"/>
<dbReference type="SUPFAM" id="SSF51735">
    <property type="entry name" value="NAD(P)-binding Rossmann-fold domains"/>
    <property type="match status" value="1"/>
</dbReference>